<dbReference type="InterPro" id="IPR014717">
    <property type="entry name" value="Transl_elong_EF1B/ribsomal_bS6"/>
</dbReference>
<evidence type="ECO:0000313" key="1">
    <source>
        <dbReference type="EMBL" id="MCH1626580.1"/>
    </source>
</evidence>
<dbReference type="Proteomes" id="UP001431131">
    <property type="component" value="Unassembled WGS sequence"/>
</dbReference>
<dbReference type="EMBL" id="JAKTTI010000024">
    <property type="protein sequence ID" value="MCH1626580.1"/>
    <property type="molecule type" value="Genomic_DNA"/>
</dbReference>
<dbReference type="RefSeq" id="WP_240256496.1">
    <property type="nucleotide sequence ID" value="NZ_JAKTTI010000024.1"/>
</dbReference>
<comment type="caution">
    <text evidence="1">The sequence shown here is derived from an EMBL/GenBank/DDBJ whole genome shotgun (WGS) entry which is preliminary data.</text>
</comment>
<reference evidence="1" key="1">
    <citation type="submission" date="2022-02" db="EMBL/GenBank/DDBJ databases">
        <title>Fredinandcohnia quinoae sp. nov. isolated from Chenopodium quinoa seeds.</title>
        <authorList>
            <person name="Saati-Santamaria Z."/>
            <person name="Flores-Felix J.D."/>
            <person name="Igual J.M."/>
            <person name="Velazquez E."/>
            <person name="Garcia-Fraile P."/>
            <person name="Martinez-Molina E."/>
        </authorList>
    </citation>
    <scope>NUCLEOTIDE SEQUENCE</scope>
    <source>
        <strain evidence="1">SECRCQ15</strain>
    </source>
</reference>
<protein>
    <submittedName>
        <fullName evidence="1">Pilus assembly protein PilO</fullName>
    </submittedName>
</protein>
<dbReference type="AlphaFoldDB" id="A0AAW5E0Y7"/>
<dbReference type="Gene3D" id="3.30.70.60">
    <property type="match status" value="1"/>
</dbReference>
<gene>
    <name evidence="1" type="ORF">MJG50_14675</name>
</gene>
<organism evidence="1 2">
    <name type="scientific">Fredinandcohnia quinoae</name>
    <dbReference type="NCBI Taxonomy" id="2918902"/>
    <lineage>
        <taxon>Bacteria</taxon>
        <taxon>Bacillati</taxon>
        <taxon>Bacillota</taxon>
        <taxon>Bacilli</taxon>
        <taxon>Bacillales</taxon>
        <taxon>Bacillaceae</taxon>
        <taxon>Fredinandcohnia</taxon>
    </lineage>
</organism>
<proteinExistence type="predicted"/>
<sequence>MTLQFTRKQLITLLLLIVLLVGSFSLFYYIKIKPIHTTNEQLRIDLKMEKRLYDTVVDKQKYNDKPIKSSTEVQKIVPVIPLVEQLILDLQRAETTSNCKITNMTFGEGDKIQINSDASTVVKKNQQIIIEPEIAEALKQIIVTLTVESPSYHELEDFLATIEHQTRITKVNSLNFTGRPELYSVNQEPTSLNFDVTISSLYMPDLVDLVDDAPKIDIPDPSNKTDPLAIGLDKE</sequence>
<accession>A0AAW5E0Y7</accession>
<name>A0AAW5E0Y7_9BACI</name>
<evidence type="ECO:0000313" key="2">
    <source>
        <dbReference type="Proteomes" id="UP001431131"/>
    </source>
</evidence>
<keyword evidence="2" id="KW-1185">Reference proteome</keyword>